<gene>
    <name evidence="2" type="ORF">FDY93_11580</name>
</gene>
<comment type="caution">
    <text evidence="2">The sequence shown here is derived from an EMBL/GenBank/DDBJ whole genome shotgun (WGS) entry which is preliminary data.</text>
</comment>
<name>A0ABY2UM82_9GAMM</name>
<keyword evidence="3" id="KW-1185">Reference proteome</keyword>
<dbReference type="Pfam" id="PF07045">
    <property type="entry name" value="DUF1330"/>
    <property type="match status" value="1"/>
</dbReference>
<protein>
    <submittedName>
        <fullName evidence="2">DUF1330 domain-containing protein</fullName>
    </submittedName>
</protein>
<dbReference type="Proteomes" id="UP000306791">
    <property type="component" value="Unassembled WGS sequence"/>
</dbReference>
<accession>A0ABY2UM82</accession>
<evidence type="ECO:0000313" key="3">
    <source>
        <dbReference type="Proteomes" id="UP000306791"/>
    </source>
</evidence>
<proteinExistence type="predicted"/>
<dbReference type="PANTHER" id="PTHR41521">
    <property type="match status" value="1"/>
</dbReference>
<evidence type="ECO:0000313" key="2">
    <source>
        <dbReference type="EMBL" id="TLM76995.1"/>
    </source>
</evidence>
<evidence type="ECO:0000259" key="1">
    <source>
        <dbReference type="Pfam" id="PF07045"/>
    </source>
</evidence>
<dbReference type="PANTHER" id="PTHR41521:SF4">
    <property type="entry name" value="BLR0684 PROTEIN"/>
    <property type="match status" value="1"/>
</dbReference>
<dbReference type="RefSeq" id="WP_138235903.1">
    <property type="nucleotide sequence ID" value="NZ_CP185860.1"/>
</dbReference>
<dbReference type="InterPro" id="IPR011008">
    <property type="entry name" value="Dimeric_a/b-barrel"/>
</dbReference>
<dbReference type="SUPFAM" id="SSF54909">
    <property type="entry name" value="Dimeric alpha+beta barrel"/>
    <property type="match status" value="1"/>
</dbReference>
<organism evidence="2 3">
    <name type="scientific">Microbulbifer harenosus</name>
    <dbReference type="NCBI Taxonomy" id="2576840"/>
    <lineage>
        <taxon>Bacteria</taxon>
        <taxon>Pseudomonadati</taxon>
        <taxon>Pseudomonadota</taxon>
        <taxon>Gammaproteobacteria</taxon>
        <taxon>Cellvibrionales</taxon>
        <taxon>Microbulbiferaceae</taxon>
        <taxon>Microbulbifer</taxon>
    </lineage>
</organism>
<feature type="domain" description="DUF1330" evidence="1">
    <location>
        <begin position="2"/>
        <end position="96"/>
    </location>
</feature>
<sequence length="97" mass="11204">MSAFVIVDIKIRNPDEYRRYIELITPSVAHYGGRYLVRGGKPQTLDGDWSSERIVIMQYPSRERAQAWLADPALADIHNMRRNNSYQCDMLLCDGVD</sequence>
<dbReference type="InterPro" id="IPR010753">
    <property type="entry name" value="DUF1330"/>
</dbReference>
<dbReference type="EMBL" id="VANI01000011">
    <property type="protein sequence ID" value="TLM76995.1"/>
    <property type="molecule type" value="Genomic_DNA"/>
</dbReference>
<reference evidence="2 3" key="1">
    <citation type="submission" date="2019-05" db="EMBL/GenBank/DDBJ databases">
        <title>Microbulbifer harenosus sp. nov., an alginate-degrading bacterium isolated from coastal sand.</title>
        <authorList>
            <person name="Huang H."/>
            <person name="Mo K."/>
            <person name="Bao S."/>
        </authorList>
    </citation>
    <scope>NUCLEOTIDE SEQUENCE [LARGE SCALE GENOMIC DNA]</scope>
    <source>
        <strain evidence="2 3">HB161719</strain>
    </source>
</reference>
<dbReference type="Gene3D" id="3.30.70.100">
    <property type="match status" value="1"/>
</dbReference>